<dbReference type="SMART" id="SM00226">
    <property type="entry name" value="LMWPc"/>
    <property type="match status" value="1"/>
</dbReference>
<evidence type="ECO:0000259" key="2">
    <source>
        <dbReference type="PROSITE" id="PS50987"/>
    </source>
</evidence>
<evidence type="ECO:0000313" key="4">
    <source>
        <dbReference type="Proteomes" id="UP000092389"/>
    </source>
</evidence>
<dbReference type="AlphaFoldDB" id="A0A1A2SNX0"/>
<evidence type="ECO:0000256" key="1">
    <source>
        <dbReference type="ARBA" id="ARBA00022849"/>
    </source>
</evidence>
<dbReference type="InterPro" id="IPR036196">
    <property type="entry name" value="Ptyr_pPase_sf"/>
</dbReference>
<organism evidence="3 4">
    <name type="scientific">Mycobacterium mantenii</name>
    <dbReference type="NCBI Taxonomy" id="560555"/>
    <lineage>
        <taxon>Bacteria</taxon>
        <taxon>Bacillati</taxon>
        <taxon>Actinomycetota</taxon>
        <taxon>Actinomycetes</taxon>
        <taxon>Mycobacteriales</taxon>
        <taxon>Mycobacteriaceae</taxon>
        <taxon>Mycobacterium</taxon>
        <taxon>Mycobacterium avium complex (MAC)</taxon>
    </lineage>
</organism>
<dbReference type="Pfam" id="PF01022">
    <property type="entry name" value="HTH_5"/>
    <property type="match status" value="1"/>
</dbReference>
<gene>
    <name evidence="3" type="ORF">A5683_12315</name>
</gene>
<dbReference type="InterPro" id="IPR001845">
    <property type="entry name" value="HTH_ArsR_DNA-bd_dom"/>
</dbReference>
<dbReference type="PANTHER" id="PTHR43428:SF1">
    <property type="entry name" value="ARSENATE REDUCTASE"/>
    <property type="match status" value="1"/>
</dbReference>
<feature type="domain" description="HTH arsR-type" evidence="2">
    <location>
        <begin position="1"/>
        <end position="98"/>
    </location>
</feature>
<dbReference type="SMART" id="SM00418">
    <property type="entry name" value="HTH_ARSR"/>
    <property type="match status" value="1"/>
</dbReference>
<dbReference type="InterPro" id="IPR023485">
    <property type="entry name" value="Ptyr_pPase"/>
</dbReference>
<dbReference type="SUPFAM" id="SSF52788">
    <property type="entry name" value="Phosphotyrosine protein phosphatases I"/>
    <property type="match status" value="1"/>
</dbReference>
<name>A0A1A2SNX0_MYCNT</name>
<comment type="caution">
    <text evidence="3">The sequence shown here is derived from an EMBL/GenBank/DDBJ whole genome shotgun (WGS) entry which is preliminary data.</text>
</comment>
<dbReference type="CDD" id="cd16345">
    <property type="entry name" value="LMWP_ArsC"/>
    <property type="match status" value="1"/>
</dbReference>
<dbReference type="SUPFAM" id="SSF46785">
    <property type="entry name" value="Winged helix' DNA-binding domain"/>
    <property type="match status" value="1"/>
</dbReference>
<dbReference type="RefSeq" id="WP_067914696.1">
    <property type="nucleotide sequence ID" value="NZ_LZJP01000026.1"/>
</dbReference>
<protein>
    <submittedName>
        <fullName evidence="3">ArsR family transcriptional regulator</fullName>
    </submittedName>
</protein>
<dbReference type="InterPro" id="IPR011991">
    <property type="entry name" value="ArsR-like_HTH"/>
</dbReference>
<dbReference type="InterPro" id="IPR036390">
    <property type="entry name" value="WH_DNA-bd_sf"/>
</dbReference>
<accession>A0A1A2SNX0</accession>
<sequence length="245" mass="26512">MPAAGRAAVPPLMQMASHPLRWALLTSLASGDHRVRELAAAVGEPQNLVSYHLRLLRSAGLVDARRSNFDGRDTYYRLDLTKCAKAFGEAAAALHPALAPAPPAPTATRSVLFLCTGNSARSPMAAALLKQRGQGRIRTASAGSHPKAELHANALRVMRDEYGIDLGGTRPQPLAAVSRRRFDCVITLCDKVREYARDHDLATTTHWSVPDPSSAGYPEFRRVASELSQRVDFFLPLLAARAGGR</sequence>
<dbReference type="Pfam" id="PF01451">
    <property type="entry name" value="LMWPc"/>
    <property type="match status" value="1"/>
</dbReference>
<dbReference type="CDD" id="cd00090">
    <property type="entry name" value="HTH_ARSR"/>
    <property type="match status" value="1"/>
</dbReference>
<dbReference type="Gene3D" id="1.10.10.10">
    <property type="entry name" value="Winged helix-like DNA-binding domain superfamily/Winged helix DNA-binding domain"/>
    <property type="match status" value="1"/>
</dbReference>
<dbReference type="InterPro" id="IPR036388">
    <property type="entry name" value="WH-like_DNA-bd_sf"/>
</dbReference>
<dbReference type="EMBL" id="LZJU01000213">
    <property type="protein sequence ID" value="OBH65457.1"/>
    <property type="molecule type" value="Genomic_DNA"/>
</dbReference>
<proteinExistence type="predicted"/>
<dbReference type="Proteomes" id="UP000092389">
    <property type="component" value="Unassembled WGS sequence"/>
</dbReference>
<dbReference type="OrthoDB" id="9784339at2"/>
<dbReference type="PROSITE" id="PS50987">
    <property type="entry name" value="HTH_ARSR_2"/>
    <property type="match status" value="1"/>
</dbReference>
<evidence type="ECO:0000313" key="3">
    <source>
        <dbReference type="EMBL" id="OBH65457.1"/>
    </source>
</evidence>
<dbReference type="PANTHER" id="PTHR43428">
    <property type="entry name" value="ARSENATE REDUCTASE"/>
    <property type="match status" value="1"/>
</dbReference>
<keyword evidence="1" id="KW-0059">Arsenical resistance</keyword>
<reference evidence="3 4" key="1">
    <citation type="submission" date="2016-06" db="EMBL/GenBank/DDBJ databases">
        <authorList>
            <person name="Kjaerup R.B."/>
            <person name="Dalgaard T.S."/>
            <person name="Juul-Madsen H.R."/>
        </authorList>
    </citation>
    <scope>NUCLEOTIDE SEQUENCE [LARGE SCALE GENOMIC DNA]</scope>
    <source>
        <strain evidence="3 4">E152</strain>
    </source>
</reference>
<dbReference type="Gene3D" id="3.40.50.2300">
    <property type="match status" value="1"/>
</dbReference>
<dbReference type="NCBIfam" id="NF033788">
    <property type="entry name" value="HTH_metalloreg"/>
    <property type="match status" value="1"/>
</dbReference>
<dbReference type="GO" id="GO:0046685">
    <property type="term" value="P:response to arsenic-containing substance"/>
    <property type="evidence" value="ECO:0007669"/>
    <property type="project" value="UniProtKB-KW"/>
</dbReference>
<dbReference type="GO" id="GO:0003700">
    <property type="term" value="F:DNA-binding transcription factor activity"/>
    <property type="evidence" value="ECO:0007669"/>
    <property type="project" value="InterPro"/>
</dbReference>